<comment type="caution">
    <text evidence="2">The sequence shown here is derived from an EMBL/GenBank/DDBJ whole genome shotgun (WGS) entry which is preliminary data.</text>
</comment>
<feature type="region of interest" description="Disordered" evidence="1">
    <location>
        <begin position="227"/>
        <end position="344"/>
    </location>
</feature>
<proteinExistence type="predicted"/>
<feature type="compositionally biased region" description="Basic and acidic residues" evidence="1">
    <location>
        <begin position="268"/>
        <end position="279"/>
    </location>
</feature>
<protein>
    <submittedName>
        <fullName evidence="2">Uncharacterized protein</fullName>
    </submittedName>
</protein>
<evidence type="ECO:0000256" key="1">
    <source>
        <dbReference type="SAM" id="MobiDB-lite"/>
    </source>
</evidence>
<dbReference type="AlphaFoldDB" id="A0ABD6E1B3"/>
<accession>A0ABD6E1B3</accession>
<reference evidence="2 3" key="1">
    <citation type="submission" date="2024-08" db="EMBL/GenBank/DDBJ databases">
        <title>Gnathostoma spinigerum genome.</title>
        <authorList>
            <person name="Gonzalez-Bertolin B."/>
            <person name="Monzon S."/>
            <person name="Zaballos A."/>
            <person name="Jimenez P."/>
            <person name="Dekumyoy P."/>
            <person name="Varona S."/>
            <person name="Cuesta I."/>
            <person name="Sumanam S."/>
            <person name="Adisakwattana P."/>
            <person name="Gasser R.B."/>
            <person name="Hernandez-Gonzalez A."/>
            <person name="Young N.D."/>
            <person name="Perteguer M.J."/>
        </authorList>
    </citation>
    <scope>NUCLEOTIDE SEQUENCE [LARGE SCALE GENOMIC DNA]</scope>
    <source>
        <strain evidence="2">AL3</strain>
        <tissue evidence="2">Liver</tissue>
    </source>
</reference>
<keyword evidence="3" id="KW-1185">Reference proteome</keyword>
<evidence type="ECO:0000313" key="2">
    <source>
        <dbReference type="EMBL" id="MFH4973364.1"/>
    </source>
</evidence>
<feature type="compositionally biased region" description="Polar residues" evidence="1">
    <location>
        <begin position="316"/>
        <end position="337"/>
    </location>
</feature>
<organism evidence="2 3">
    <name type="scientific">Gnathostoma spinigerum</name>
    <dbReference type="NCBI Taxonomy" id="75299"/>
    <lineage>
        <taxon>Eukaryota</taxon>
        <taxon>Metazoa</taxon>
        <taxon>Ecdysozoa</taxon>
        <taxon>Nematoda</taxon>
        <taxon>Chromadorea</taxon>
        <taxon>Rhabditida</taxon>
        <taxon>Spirurina</taxon>
        <taxon>Gnathostomatomorpha</taxon>
        <taxon>Gnathostomatoidea</taxon>
        <taxon>Gnathostomatidae</taxon>
        <taxon>Gnathostoma</taxon>
    </lineage>
</organism>
<feature type="compositionally biased region" description="Low complexity" evidence="1">
    <location>
        <begin position="245"/>
        <end position="254"/>
    </location>
</feature>
<evidence type="ECO:0000313" key="3">
    <source>
        <dbReference type="Proteomes" id="UP001608902"/>
    </source>
</evidence>
<dbReference type="EMBL" id="JBGFUD010000015">
    <property type="protein sequence ID" value="MFH4973364.1"/>
    <property type="molecule type" value="Genomic_DNA"/>
</dbReference>
<feature type="compositionally biased region" description="Basic residues" evidence="1">
    <location>
        <begin position="229"/>
        <end position="239"/>
    </location>
</feature>
<gene>
    <name evidence="2" type="ORF">AB6A40_000073</name>
</gene>
<dbReference type="Proteomes" id="UP001608902">
    <property type="component" value="Unassembled WGS sequence"/>
</dbReference>
<name>A0ABD6E1B3_9BILA</name>
<sequence length="478" mass="54799">MQSCITNCTDSNCPTTSNHCMKPATSHRQRKRHRPRTKSLRFFIRDELEKELCSAKSKIYDLFTPCDEMSLAARLDEVVCALGLNSLEYERMSGTAVKKIGNIAKSFRITGDKKDSLQIIVKREPPHVEDAVVYLDCLPKGCSESLIRRRAAMFGLVVRVDVVRISRRFKTCSQLAKMECSNTSDVTPSNARPNSSGPILCAFVQFAYATSAKKMCEMYRRNMPGLTSSRKRSIRKHYGERKSRCGSTRRGSTSYLTPFMITNSDQMNEGRKRKSEEANGKVSMPKRRKESDSNTDVPNLGGSGETNLDDRKQSSTEDTLVSTDDGNGPSNVNTLATCTKKARRKRNHRRFTRVVRCRKFSRFRRKKCKVLHLCRYFRMMQVMPLQKFRSLRDEYLKLQKDYAKKWKMSLQNNDVVTTLNSTSRNQMKQTGNDEPKSFLGIHPSVQRYRPRRKRRGRAKLFARAVKFLSASASVLTSY</sequence>